<dbReference type="SUPFAM" id="SSF51735">
    <property type="entry name" value="NAD(P)-binding Rossmann-fold domains"/>
    <property type="match status" value="1"/>
</dbReference>
<evidence type="ECO:0000313" key="2">
    <source>
        <dbReference type="Proteomes" id="UP000580910"/>
    </source>
</evidence>
<accession>A0A7W3J463</accession>
<reference evidence="1 2" key="1">
    <citation type="submission" date="2020-07" db="EMBL/GenBank/DDBJ databases">
        <title>Sequencing the genomes of 1000 actinobacteria strains.</title>
        <authorList>
            <person name="Klenk H.-P."/>
        </authorList>
    </citation>
    <scope>NUCLEOTIDE SEQUENCE [LARGE SCALE GENOMIC DNA]</scope>
    <source>
        <strain evidence="1 2">DSM 21349</strain>
    </source>
</reference>
<gene>
    <name evidence="1" type="ORF">FB382_004209</name>
</gene>
<protein>
    <submittedName>
        <fullName evidence="1">Nucleoside-diphosphate-sugar epimerase</fullName>
    </submittedName>
</protein>
<dbReference type="InterPro" id="IPR036291">
    <property type="entry name" value="NAD(P)-bd_dom_sf"/>
</dbReference>
<proteinExistence type="predicted"/>
<sequence length="333" mass="35518">MKLLVLGGSVFLSRAVAEDAVRRGHEVTCACRGSSGSVPFGARHVVTDRAAGLPDELGDFDAVVDVARHPSWVRAAVARFPRAHWVFVSTVNVYEDESTPGGRPGTLPLREPIHEDVDLSVDGEAYGPMKVACEEIVLDGVASAMVVRPGLIVGPGDPTGRFTYWPARLGAVSDGDEVLAPGSPDDAVQVIDVRDLAEWVVDSCEARTEGVYDGVGPTMRIEDVLAATAQGAGVAPAWTWVPQEFLADREVAPWAGPQAVPLWLPRPEYDGMLAHDVQPSLDAGLRPRPVADTARDTLAWLRAHPDATVTGVSREDELEVLAAWHEAGHSLPA</sequence>
<dbReference type="EMBL" id="JACGXA010000003">
    <property type="protein sequence ID" value="MBA8805864.1"/>
    <property type="molecule type" value="Genomic_DNA"/>
</dbReference>
<dbReference type="RefSeq" id="WP_182541878.1">
    <property type="nucleotide sequence ID" value="NZ_JACGXA010000003.1"/>
</dbReference>
<comment type="caution">
    <text evidence="1">The sequence shown here is derived from an EMBL/GenBank/DDBJ whole genome shotgun (WGS) entry which is preliminary data.</text>
</comment>
<evidence type="ECO:0000313" key="1">
    <source>
        <dbReference type="EMBL" id="MBA8805864.1"/>
    </source>
</evidence>
<name>A0A7W3J463_9ACTN</name>
<dbReference type="AlphaFoldDB" id="A0A7W3J463"/>
<organism evidence="1 2">
    <name type="scientific">Nocardioides ginsengisegetis</name>
    <dbReference type="NCBI Taxonomy" id="661491"/>
    <lineage>
        <taxon>Bacteria</taxon>
        <taxon>Bacillati</taxon>
        <taxon>Actinomycetota</taxon>
        <taxon>Actinomycetes</taxon>
        <taxon>Propionibacteriales</taxon>
        <taxon>Nocardioidaceae</taxon>
        <taxon>Nocardioides</taxon>
    </lineage>
</organism>
<dbReference type="Gene3D" id="3.40.50.720">
    <property type="entry name" value="NAD(P)-binding Rossmann-like Domain"/>
    <property type="match status" value="1"/>
</dbReference>
<dbReference type="Proteomes" id="UP000580910">
    <property type="component" value="Unassembled WGS sequence"/>
</dbReference>
<keyword evidence="2" id="KW-1185">Reference proteome</keyword>